<proteinExistence type="predicted"/>
<protein>
    <submittedName>
        <fullName evidence="1">Uncharacterized protein</fullName>
    </submittedName>
</protein>
<organism evidence="1">
    <name type="scientific">Vitis vinifera</name>
    <name type="common">Grape</name>
    <dbReference type="NCBI Taxonomy" id="29760"/>
    <lineage>
        <taxon>Eukaryota</taxon>
        <taxon>Viridiplantae</taxon>
        <taxon>Streptophyta</taxon>
        <taxon>Embryophyta</taxon>
        <taxon>Tracheophyta</taxon>
        <taxon>Spermatophyta</taxon>
        <taxon>Magnoliopsida</taxon>
        <taxon>eudicotyledons</taxon>
        <taxon>Gunneridae</taxon>
        <taxon>Pentapetalae</taxon>
        <taxon>rosids</taxon>
        <taxon>Vitales</taxon>
        <taxon>Vitaceae</taxon>
        <taxon>Viteae</taxon>
        <taxon>Vitis</taxon>
    </lineage>
</organism>
<evidence type="ECO:0000313" key="1">
    <source>
        <dbReference type="EMBL" id="CAN76856.1"/>
    </source>
</evidence>
<accession>A5BG60</accession>
<reference evidence="1" key="1">
    <citation type="journal article" date="2007" name="PLoS ONE">
        <title>The first genome sequence of an elite grapevine cultivar (Pinot noir Vitis vinifera L.): coping with a highly heterozygous genome.</title>
        <authorList>
            <person name="Velasco R."/>
            <person name="Zharkikh A."/>
            <person name="Troggio M."/>
            <person name="Cartwright D.A."/>
            <person name="Cestaro A."/>
            <person name="Pruss D."/>
            <person name="Pindo M."/>
            <person name="FitzGerald L.M."/>
            <person name="Vezzulli S."/>
            <person name="Reid J."/>
            <person name="Malacarne G."/>
            <person name="Iliev D."/>
            <person name="Coppola G."/>
            <person name="Wardell B."/>
            <person name="Micheletti D."/>
            <person name="Macalma T."/>
            <person name="Facci M."/>
            <person name="Mitchell J.T."/>
            <person name="Perazzolli M."/>
            <person name="Eldredge G."/>
            <person name="Gatto P."/>
            <person name="Oyzerski R."/>
            <person name="Moretto M."/>
            <person name="Gutin N."/>
            <person name="Stefanini M."/>
            <person name="Chen Y."/>
            <person name="Segala C."/>
            <person name="Davenport C."/>
            <person name="Dematte L."/>
            <person name="Mraz A."/>
            <person name="Battilana J."/>
            <person name="Stormo K."/>
            <person name="Costa F."/>
            <person name="Tao Q."/>
            <person name="Si-Ammour A."/>
            <person name="Harkins T."/>
            <person name="Lackey A."/>
            <person name="Perbost C."/>
            <person name="Taillon B."/>
            <person name="Stella A."/>
            <person name="Solovyev V."/>
            <person name="Fawcett J.A."/>
            <person name="Sterck L."/>
            <person name="Vandepoele K."/>
            <person name="Grando S.M."/>
            <person name="Toppo S."/>
            <person name="Moser C."/>
            <person name="Lanchbury J."/>
            <person name="Bogden R."/>
            <person name="Skolnick M."/>
            <person name="Sgaramella V."/>
            <person name="Bhatnagar S.K."/>
            <person name="Fontana P."/>
            <person name="Gutin A."/>
            <person name="Van de Peer Y."/>
            <person name="Salamini F."/>
            <person name="Viola R."/>
        </authorList>
    </citation>
    <scope>NUCLEOTIDE SEQUENCE</scope>
</reference>
<dbReference type="EMBL" id="AM458393">
    <property type="protein sequence ID" value="CAN76856.1"/>
    <property type="molecule type" value="Genomic_DNA"/>
</dbReference>
<sequence length="64" mass="7106">MKSSFETAAYVVIVAIAAAMTKETTNDAVDPSIKMMKWRGMTFFMDVNIGMEAFGDLQLAEKHD</sequence>
<gene>
    <name evidence="1" type="ORF">VITISV_022169</name>
</gene>
<dbReference type="AlphaFoldDB" id="A5BG60"/>
<name>A5BG60_VITVI</name>